<organism evidence="3 4">
    <name type="scientific">Takifugu flavidus</name>
    <name type="common">sansaifugu</name>
    <dbReference type="NCBI Taxonomy" id="433684"/>
    <lineage>
        <taxon>Eukaryota</taxon>
        <taxon>Metazoa</taxon>
        <taxon>Chordata</taxon>
        <taxon>Craniata</taxon>
        <taxon>Vertebrata</taxon>
        <taxon>Euteleostomi</taxon>
        <taxon>Actinopterygii</taxon>
        <taxon>Neopterygii</taxon>
        <taxon>Teleostei</taxon>
        <taxon>Neoteleostei</taxon>
        <taxon>Acanthomorphata</taxon>
        <taxon>Eupercaria</taxon>
        <taxon>Tetraodontiformes</taxon>
        <taxon>Tetradontoidea</taxon>
        <taxon>Tetraodontidae</taxon>
        <taxon>Takifugu</taxon>
    </lineage>
</organism>
<dbReference type="Proteomes" id="UP000324091">
    <property type="component" value="Chromosome 19"/>
</dbReference>
<accession>A0A5C6NN31</accession>
<proteinExistence type="inferred from homology"/>
<keyword evidence="1" id="KW-0469">Meiosis</keyword>
<dbReference type="Pfam" id="PF13971">
    <property type="entry name" value="Mei4"/>
    <property type="match status" value="1"/>
</dbReference>
<comment type="caution">
    <text evidence="3">The sequence shown here is derived from an EMBL/GenBank/DDBJ whole genome shotgun (WGS) entry which is preliminary data.</text>
</comment>
<dbReference type="PANTHER" id="PTHR28575:SF1">
    <property type="entry name" value="MEIOSIS-SPECIFIC PROTEIN MEI4"/>
    <property type="match status" value="1"/>
</dbReference>
<sequence length="398" mass="44615">MESKTSNLQGACRRQWALSQARVALALVLVKIKPSGVSARQYADALASKLRILDEGWKKEARDLQEQVLRLRQELLMSRWWRRCRWCRGGWQPAAARQQVAETVTLCLFMVPGCDRTVDPASQDLFGPECVVQTDSETPELLPSVPLQRPADTPRLQERPQEVFPHVEFLQSLCALQRVRGDDHGLEPLWFPPDADAGSLLADSVCQLLDSVVKACKDPPPFGPGDPVLQACRVVSQATDLFCSQRLPSVEFKRGVESSLEELTEMLLHRDWSSQSVLVFGLTDGSRFPSPEDFICLEQISGMMEMMMSSEDSSFTGHLCLYWWAGLQVGWSPGGLVYGWAGLQEAERMIRPEPTQATELWVVRVVDASPAPPNTWCSHQFLWINETTRISGPPPGWI</sequence>
<comment type="similarity">
    <text evidence="2">Belongs to the MEI4L family.</text>
</comment>
<keyword evidence="4" id="KW-1185">Reference proteome</keyword>
<dbReference type="EMBL" id="RHFK02000011">
    <property type="protein sequence ID" value="TWW68476.1"/>
    <property type="molecule type" value="Genomic_DNA"/>
</dbReference>
<protein>
    <submittedName>
        <fullName evidence="3">Meiosis-specific protein MEI4</fullName>
    </submittedName>
</protein>
<dbReference type="PANTHER" id="PTHR28575">
    <property type="entry name" value="MEIOSIS-SPECIFIC PROTEIN MEI4"/>
    <property type="match status" value="1"/>
</dbReference>
<evidence type="ECO:0000313" key="4">
    <source>
        <dbReference type="Proteomes" id="UP000324091"/>
    </source>
</evidence>
<reference evidence="3 4" key="1">
    <citation type="submission" date="2019-04" db="EMBL/GenBank/DDBJ databases">
        <title>Chromosome genome assembly for Takifugu flavidus.</title>
        <authorList>
            <person name="Xiao S."/>
        </authorList>
    </citation>
    <scope>NUCLEOTIDE SEQUENCE [LARGE SCALE GENOMIC DNA]</scope>
    <source>
        <strain evidence="3">HTHZ2018</strain>
        <tissue evidence="3">Muscle</tissue>
    </source>
</reference>
<dbReference type="GO" id="GO:0007129">
    <property type="term" value="P:homologous chromosome pairing at meiosis"/>
    <property type="evidence" value="ECO:0007669"/>
    <property type="project" value="TreeGrafter"/>
</dbReference>
<dbReference type="InterPro" id="IPR025888">
    <property type="entry name" value="MEI4"/>
</dbReference>
<dbReference type="AlphaFoldDB" id="A0A5C6NN31"/>
<dbReference type="GO" id="GO:0000800">
    <property type="term" value="C:lateral element"/>
    <property type="evidence" value="ECO:0007669"/>
    <property type="project" value="TreeGrafter"/>
</dbReference>
<evidence type="ECO:0000256" key="1">
    <source>
        <dbReference type="ARBA" id="ARBA00023254"/>
    </source>
</evidence>
<dbReference type="GO" id="GO:0048477">
    <property type="term" value="P:oogenesis"/>
    <property type="evidence" value="ECO:0007669"/>
    <property type="project" value="TreeGrafter"/>
</dbReference>
<dbReference type="GO" id="GO:0007283">
    <property type="term" value="P:spermatogenesis"/>
    <property type="evidence" value="ECO:0007669"/>
    <property type="project" value="TreeGrafter"/>
</dbReference>
<name>A0A5C6NN31_9TELE</name>
<dbReference type="GO" id="GO:0006310">
    <property type="term" value="P:DNA recombination"/>
    <property type="evidence" value="ECO:0007669"/>
    <property type="project" value="InterPro"/>
</dbReference>
<gene>
    <name evidence="3" type="ORF">D4764_19G0002740</name>
</gene>
<dbReference type="GO" id="GO:0042138">
    <property type="term" value="P:meiotic DNA double-strand break formation"/>
    <property type="evidence" value="ECO:0007669"/>
    <property type="project" value="InterPro"/>
</dbReference>
<evidence type="ECO:0000313" key="3">
    <source>
        <dbReference type="EMBL" id="TWW68476.1"/>
    </source>
</evidence>
<evidence type="ECO:0000256" key="2">
    <source>
        <dbReference type="ARBA" id="ARBA00093453"/>
    </source>
</evidence>